<evidence type="ECO:0000256" key="1">
    <source>
        <dbReference type="SAM" id="MobiDB-lite"/>
    </source>
</evidence>
<reference evidence="2" key="1">
    <citation type="journal article" date="2019" name="Sci. Rep.">
        <title>Draft genome of Tanacetum cinerariifolium, the natural source of mosquito coil.</title>
        <authorList>
            <person name="Yamashiro T."/>
            <person name="Shiraishi A."/>
            <person name="Satake H."/>
            <person name="Nakayama K."/>
        </authorList>
    </citation>
    <scope>NUCLEOTIDE SEQUENCE</scope>
</reference>
<dbReference type="AlphaFoldDB" id="A0A699X0N3"/>
<name>A0A699X0N3_TANCI</name>
<protein>
    <submittedName>
        <fullName evidence="2">Uncharacterized protein</fullName>
    </submittedName>
</protein>
<dbReference type="EMBL" id="BKCJ011793008">
    <property type="protein sequence ID" value="GFD53335.1"/>
    <property type="molecule type" value="Genomic_DNA"/>
</dbReference>
<evidence type="ECO:0000313" key="2">
    <source>
        <dbReference type="EMBL" id="GFD53335.1"/>
    </source>
</evidence>
<proteinExistence type="predicted"/>
<comment type="caution">
    <text evidence="2">The sequence shown here is derived from an EMBL/GenBank/DDBJ whole genome shotgun (WGS) entry which is preliminary data.</text>
</comment>
<feature type="non-terminal residue" evidence="2">
    <location>
        <position position="1"/>
    </location>
</feature>
<feature type="non-terminal residue" evidence="2">
    <location>
        <position position="102"/>
    </location>
</feature>
<sequence>DKLVQFEISSKNLNKLINSQLSAKDKTDLGYGDQFSESDIEVLPSVFDSRLSDGDENPTNDRFKQDDGYHAVPPPLTGNYMPPLADLSFAGLDDSVYRPTAN</sequence>
<organism evidence="2">
    <name type="scientific">Tanacetum cinerariifolium</name>
    <name type="common">Dalmatian daisy</name>
    <name type="synonym">Chrysanthemum cinerariifolium</name>
    <dbReference type="NCBI Taxonomy" id="118510"/>
    <lineage>
        <taxon>Eukaryota</taxon>
        <taxon>Viridiplantae</taxon>
        <taxon>Streptophyta</taxon>
        <taxon>Embryophyta</taxon>
        <taxon>Tracheophyta</taxon>
        <taxon>Spermatophyta</taxon>
        <taxon>Magnoliopsida</taxon>
        <taxon>eudicotyledons</taxon>
        <taxon>Gunneridae</taxon>
        <taxon>Pentapetalae</taxon>
        <taxon>asterids</taxon>
        <taxon>campanulids</taxon>
        <taxon>Asterales</taxon>
        <taxon>Asteraceae</taxon>
        <taxon>Asteroideae</taxon>
        <taxon>Anthemideae</taxon>
        <taxon>Anthemidinae</taxon>
        <taxon>Tanacetum</taxon>
    </lineage>
</organism>
<gene>
    <name evidence="2" type="ORF">Tci_925304</name>
</gene>
<feature type="region of interest" description="Disordered" evidence="1">
    <location>
        <begin position="49"/>
        <end position="77"/>
    </location>
</feature>
<accession>A0A699X0N3</accession>
<feature type="compositionally biased region" description="Basic and acidic residues" evidence="1">
    <location>
        <begin position="59"/>
        <end position="69"/>
    </location>
</feature>